<comment type="caution">
    <text evidence="2">The sequence shown here is derived from an EMBL/GenBank/DDBJ whole genome shotgun (WGS) entry which is preliminary data.</text>
</comment>
<evidence type="ECO:0000313" key="2">
    <source>
        <dbReference type="EMBL" id="MET6999008.1"/>
    </source>
</evidence>
<comment type="similarity">
    <text evidence="1">Belongs to the Cu-Zn superoxide dismutase family.</text>
</comment>
<protein>
    <recommendedName>
        <fullName evidence="4">CHRD domain-containing protein</fullName>
    </recommendedName>
</protein>
<name>A0ABV2T7M2_9BACT</name>
<dbReference type="SUPFAM" id="SSF49329">
    <property type="entry name" value="Cu,Zn superoxide dismutase-like"/>
    <property type="match status" value="1"/>
</dbReference>
<dbReference type="EMBL" id="JBEXAC010000002">
    <property type="protein sequence ID" value="MET6999008.1"/>
    <property type="molecule type" value="Genomic_DNA"/>
</dbReference>
<keyword evidence="3" id="KW-1185">Reference proteome</keyword>
<dbReference type="RefSeq" id="WP_354661573.1">
    <property type="nucleotide sequence ID" value="NZ_JBEXAC010000002.1"/>
</dbReference>
<evidence type="ECO:0000256" key="1">
    <source>
        <dbReference type="ARBA" id="ARBA00010457"/>
    </source>
</evidence>
<sequence>MTRIGNAAKFMGLMMAIAILLGACAKEKIENVLDLREDYTLTTIGSAGVSGTIAFKKETNGTRIAINLVGADPASTYTAALFQRTVVAPGPLAISLGSIPGNTGKLDTLIQKLDNGVAISFTELVNFDGHINIRESGEAGKNVAQADIGSNVFTGKSRTYALDTVHSSGIKGTLTLQERKNNNTLATLTLNGINTTTGVLSTYPAGIYTGKAADTIGTIAITLGDVDPATGKLVKNITVKDDSTALKFSDLVTFDGHVSVQEKSTLGSIVVAQGNIGQHAP</sequence>
<dbReference type="InterPro" id="IPR036423">
    <property type="entry name" value="SOD-like_Cu/Zn_dom_sf"/>
</dbReference>
<gene>
    <name evidence="2" type="ORF">ABR189_16600</name>
</gene>
<reference evidence="2 3" key="1">
    <citation type="submission" date="2024-06" db="EMBL/GenBank/DDBJ databases">
        <title>Chitinophaga defluvii sp. nov., isolated from municipal sewage.</title>
        <authorList>
            <person name="Zhang L."/>
        </authorList>
    </citation>
    <scope>NUCLEOTIDE SEQUENCE [LARGE SCALE GENOMIC DNA]</scope>
    <source>
        <strain evidence="2 3">H8</strain>
    </source>
</reference>
<evidence type="ECO:0008006" key="4">
    <source>
        <dbReference type="Google" id="ProtNLM"/>
    </source>
</evidence>
<dbReference type="PROSITE" id="PS51257">
    <property type="entry name" value="PROKAR_LIPOPROTEIN"/>
    <property type="match status" value="1"/>
</dbReference>
<dbReference type="Proteomes" id="UP001549749">
    <property type="component" value="Unassembled WGS sequence"/>
</dbReference>
<accession>A0ABV2T7M2</accession>
<proteinExistence type="inferred from homology"/>
<organism evidence="2 3">
    <name type="scientific">Chitinophaga defluvii</name>
    <dbReference type="NCBI Taxonomy" id="3163343"/>
    <lineage>
        <taxon>Bacteria</taxon>
        <taxon>Pseudomonadati</taxon>
        <taxon>Bacteroidota</taxon>
        <taxon>Chitinophagia</taxon>
        <taxon>Chitinophagales</taxon>
        <taxon>Chitinophagaceae</taxon>
        <taxon>Chitinophaga</taxon>
    </lineage>
</organism>
<evidence type="ECO:0000313" key="3">
    <source>
        <dbReference type="Proteomes" id="UP001549749"/>
    </source>
</evidence>